<feature type="domain" description="Follistatin-like" evidence="6">
    <location>
        <begin position="262"/>
        <end position="284"/>
    </location>
</feature>
<feature type="domain" description="Follistatin-like" evidence="6">
    <location>
        <begin position="350"/>
        <end position="372"/>
    </location>
</feature>
<dbReference type="RefSeq" id="XP_020428521.1">
    <property type="nucleotide sequence ID" value="XM_020580936.1"/>
</dbReference>
<accession>D3BQG9</accession>
<gene>
    <name evidence="7" type="ORF">PPL_10154</name>
</gene>
<feature type="domain" description="Follistatin-like" evidence="6">
    <location>
        <begin position="227"/>
        <end position="249"/>
    </location>
</feature>
<feature type="transmembrane region" description="Helical" evidence="5">
    <location>
        <begin position="666"/>
        <end position="687"/>
    </location>
</feature>
<dbReference type="PANTHER" id="PTHR31652:SF0">
    <property type="entry name" value="LIMR FAMILY PROTEIN DDB_G0283707-RELATED"/>
    <property type="match status" value="1"/>
</dbReference>
<dbReference type="InterPro" id="IPR003645">
    <property type="entry name" value="Fol_N"/>
</dbReference>
<dbReference type="GO" id="GO:0030435">
    <property type="term" value="P:sporulation resulting in formation of a cellular spore"/>
    <property type="evidence" value="ECO:0007669"/>
    <property type="project" value="UniProtKB-ARBA"/>
</dbReference>
<organism evidence="7 8">
    <name type="scientific">Heterostelium pallidum (strain ATCC 26659 / Pp 5 / PN500)</name>
    <name type="common">Cellular slime mold</name>
    <name type="synonym">Polysphondylium pallidum</name>
    <dbReference type="NCBI Taxonomy" id="670386"/>
    <lineage>
        <taxon>Eukaryota</taxon>
        <taxon>Amoebozoa</taxon>
        <taxon>Evosea</taxon>
        <taxon>Eumycetozoa</taxon>
        <taxon>Dictyostelia</taxon>
        <taxon>Acytosteliales</taxon>
        <taxon>Acytosteliaceae</taxon>
        <taxon>Heterostelium</taxon>
    </lineage>
</organism>
<feature type="domain" description="Follistatin-like" evidence="6">
    <location>
        <begin position="316"/>
        <end position="338"/>
    </location>
</feature>
<dbReference type="Pfam" id="PF04791">
    <property type="entry name" value="LMBR1"/>
    <property type="match status" value="1"/>
</dbReference>
<sequence>MNEWVGIENHITWLHTAVMLLLYKCEHIITFHIEELSCGTDQSGNTYEFWSSCKPSGFKYTPLPNATCESLGCERYGQTCEWVNSSPCYGTACCPRVPRCSGGATSSSGSSSGSSGTTAGACNNYNCPQGKFCILQNGQPVCIDGSSGQSSGTTGGDPCRFVQCPEGYHCINNNGNGACAPNGGTSGGIGLCANVDCPNGQHCVLENGRPQCIFTNTGSATSGGIGLCANVDCPNGQHCVLENGRPQCIFTNTGSATSGGNICGLVECSHGQVCVTHEGRPKCIYLPDAACKLHKCPRGHHCVVGKGGFPKCVASTCDSKKCKPGQKCILNNGIPTCIEISPPITSGGGLCALIHCAPDKICKEIGGVPICVPKPDPCHDVICSGGKICINVKGQPACVQPTCHNFACPPNYRCFMDDGHPNCVPFGGGTSGGPVDCESIYDSAMCISNRHCALQAIKSCCGNIMEVCVNRPEVGCQPDFSNQCAINPKDNQIYHLDNTCKPTKGLIPYTPPASNQTCESLDCGARGMACITVKSSTCVNEPCCPAVAICTPYHISAGSTIATTTASTASTTASTIAMLVTTTATTTASTTSMTTARPTTHQSSTFGPVTTSTHLPDACFGVHCPEDEVCCQPDPSLAPRCVGKCDLVTCEQGSKCILNNGIPTCVIPIGLNICVRISLATTSILMLPLDVANKGGTGGFPMDTMWLAIYIIIAVFAIVIVPFAIFFYESDEADGHAVLEAGPPPNSTTDLNNTQLKSWWSFLLCTSPNSFNLTLTQQKLVNVQIPTFVEAWVQSASQNKNNTLTPTTLYSYSGYTSDEYRNDTEFITFRVSIALFVITMVSFGGWFLFVLFGGIGVAALPMDMITDFRFRPQRISYDVYLKQKQKIGEKATELLEIGKTVQANHRGGIITGRKQKRNYNRFKAAVFLLEDDYEHLKICYQRQGGKVIFYYVQLFLGFIAAALSITWVLQNILYMWTQPEPFFPFLNSFFIKLDGAWGFLGTITYGIYSLYLLLCVVKGNFKFGLRLFFLFPIHPMRVGGTMMNAFLFNVGMILVCCVSITQFCTMAFSQYASTTAINSMFSLAVRNIMIIKYFWVGYIIAFFGMALLSAILLTIFRKDGPKQITFDEKNK</sequence>
<evidence type="ECO:0000259" key="6">
    <source>
        <dbReference type="SMART" id="SM00274"/>
    </source>
</evidence>
<feature type="transmembrane region" description="Helical" evidence="5">
    <location>
        <begin position="707"/>
        <end position="728"/>
    </location>
</feature>
<reference evidence="7 8" key="1">
    <citation type="journal article" date="2011" name="Genome Res.">
        <title>Phylogeny-wide analysis of social amoeba genomes highlights ancient origins for complex intercellular communication.</title>
        <authorList>
            <person name="Heidel A.J."/>
            <person name="Lawal H.M."/>
            <person name="Felder M."/>
            <person name="Schilde C."/>
            <person name="Helps N.R."/>
            <person name="Tunggal B."/>
            <person name="Rivero F."/>
            <person name="John U."/>
            <person name="Schleicher M."/>
            <person name="Eichinger L."/>
            <person name="Platzer M."/>
            <person name="Noegel A.A."/>
            <person name="Schaap P."/>
            <person name="Gloeckner G."/>
        </authorList>
    </citation>
    <scope>NUCLEOTIDE SEQUENCE [LARGE SCALE GENOMIC DNA]</scope>
    <source>
        <strain evidence="8">ATCC 26659 / Pp 5 / PN500</strain>
    </source>
</reference>
<comment type="caution">
    <text evidence="7">The sequence shown here is derived from an EMBL/GenBank/DDBJ whole genome shotgun (WGS) entry which is preliminary data.</text>
</comment>
<evidence type="ECO:0000256" key="4">
    <source>
        <dbReference type="ARBA" id="ARBA00023136"/>
    </source>
</evidence>
<name>D3BQG9_HETP5</name>
<dbReference type="SMART" id="SM00274">
    <property type="entry name" value="FOLN"/>
    <property type="match status" value="12"/>
</dbReference>
<keyword evidence="2 5" id="KW-0812">Transmembrane</keyword>
<feature type="transmembrane region" description="Helical" evidence="5">
    <location>
        <begin position="996"/>
        <end position="1017"/>
    </location>
</feature>
<dbReference type="AlphaFoldDB" id="D3BQG9"/>
<dbReference type="GeneID" id="31365625"/>
<dbReference type="InterPro" id="IPR007643">
    <property type="entry name" value="Dict_spore_N"/>
</dbReference>
<evidence type="ECO:0000256" key="2">
    <source>
        <dbReference type="ARBA" id="ARBA00022692"/>
    </source>
</evidence>
<evidence type="ECO:0000256" key="1">
    <source>
        <dbReference type="ARBA" id="ARBA00004141"/>
    </source>
</evidence>
<feature type="domain" description="Follistatin-like" evidence="6">
    <location>
        <begin position="290"/>
        <end position="313"/>
    </location>
</feature>
<dbReference type="GO" id="GO:0016020">
    <property type="term" value="C:membrane"/>
    <property type="evidence" value="ECO:0007669"/>
    <property type="project" value="UniProtKB-SubCell"/>
</dbReference>
<keyword evidence="8" id="KW-1185">Reference proteome</keyword>
<protein>
    <recommendedName>
        <fullName evidence="6">Follistatin-like domain-containing protein</fullName>
    </recommendedName>
</protein>
<dbReference type="STRING" id="670386.D3BQG9"/>
<feature type="domain" description="Follistatin-like" evidence="6">
    <location>
        <begin position="377"/>
        <end position="399"/>
    </location>
</feature>
<feature type="domain" description="Follistatin-like" evidence="6">
    <location>
        <begin position="121"/>
        <end position="143"/>
    </location>
</feature>
<dbReference type="Proteomes" id="UP000001396">
    <property type="component" value="Unassembled WGS sequence"/>
</dbReference>
<proteinExistence type="predicted"/>
<dbReference type="EMBL" id="ADBJ01000047">
    <property type="protein sequence ID" value="EFA76389.1"/>
    <property type="molecule type" value="Genomic_DNA"/>
</dbReference>
<evidence type="ECO:0000313" key="7">
    <source>
        <dbReference type="EMBL" id="EFA76389.1"/>
    </source>
</evidence>
<feature type="domain" description="Follistatin-like" evidence="6">
    <location>
        <begin position="618"/>
        <end position="642"/>
    </location>
</feature>
<feature type="transmembrane region" description="Helical" evidence="5">
    <location>
        <begin position="1046"/>
        <end position="1073"/>
    </location>
</feature>
<dbReference type="InParanoid" id="D3BQG9"/>
<feature type="domain" description="Follistatin-like" evidence="6">
    <location>
        <begin position="158"/>
        <end position="180"/>
    </location>
</feature>
<feature type="domain" description="Follistatin-like" evidence="6">
    <location>
        <begin position="644"/>
        <end position="666"/>
    </location>
</feature>
<keyword evidence="3 5" id="KW-1133">Transmembrane helix</keyword>
<comment type="subcellular location">
    <subcellularLocation>
        <location evidence="1">Membrane</location>
        <topology evidence="1">Multi-pass membrane protein</topology>
    </subcellularLocation>
</comment>
<dbReference type="InterPro" id="IPR006876">
    <property type="entry name" value="LMBR1-like_membr_prot"/>
</dbReference>
<feature type="transmembrane region" description="Helical" evidence="5">
    <location>
        <begin position="1093"/>
        <end position="1116"/>
    </location>
</feature>
<feature type="transmembrane region" description="Helical" evidence="5">
    <location>
        <begin position="833"/>
        <end position="860"/>
    </location>
</feature>
<dbReference type="OMA" id="RICKIET"/>
<evidence type="ECO:0000256" key="3">
    <source>
        <dbReference type="ARBA" id="ARBA00022989"/>
    </source>
</evidence>
<evidence type="ECO:0000256" key="5">
    <source>
        <dbReference type="SAM" id="Phobius"/>
    </source>
</evidence>
<feature type="domain" description="Follistatin-like" evidence="6">
    <location>
        <begin position="402"/>
        <end position="424"/>
    </location>
</feature>
<evidence type="ECO:0000313" key="8">
    <source>
        <dbReference type="Proteomes" id="UP000001396"/>
    </source>
</evidence>
<dbReference type="Pfam" id="PF04562">
    <property type="entry name" value="Dicty_spore_N"/>
    <property type="match status" value="2"/>
</dbReference>
<keyword evidence="4 5" id="KW-0472">Membrane</keyword>
<feature type="domain" description="Follistatin-like" evidence="6">
    <location>
        <begin position="191"/>
        <end position="213"/>
    </location>
</feature>
<dbReference type="PANTHER" id="PTHR31652">
    <property type="entry name" value="LIMR FAMILY PROTEIN DDB_G0283707-RELATED"/>
    <property type="match status" value="1"/>
</dbReference>
<dbReference type="GO" id="GO:0031160">
    <property type="term" value="C:spore wall"/>
    <property type="evidence" value="ECO:0007669"/>
    <property type="project" value="UniProtKB-ARBA"/>
</dbReference>
<feature type="transmembrane region" description="Helical" evidence="5">
    <location>
        <begin position="947"/>
        <end position="976"/>
    </location>
</feature>